<dbReference type="Pfam" id="PF13807">
    <property type="entry name" value="GNVR"/>
    <property type="match status" value="1"/>
</dbReference>
<evidence type="ECO:0000256" key="8">
    <source>
        <dbReference type="ARBA" id="ARBA00022692"/>
    </source>
</evidence>
<dbReference type="OrthoDB" id="9812433at2"/>
<comment type="subcellular location">
    <subcellularLocation>
        <location evidence="1">Cell inner membrane</location>
        <topology evidence="1">Multi-pass membrane protein</topology>
    </subcellularLocation>
</comment>
<keyword evidence="14" id="KW-0829">Tyrosine-protein kinase</keyword>
<dbReference type="InterPro" id="IPR025669">
    <property type="entry name" value="AAA_dom"/>
</dbReference>
<dbReference type="PANTHER" id="PTHR32309">
    <property type="entry name" value="TYROSINE-PROTEIN KINASE"/>
    <property type="match status" value="1"/>
</dbReference>
<dbReference type="EC" id="2.7.10.2" evidence="4"/>
<evidence type="ECO:0000256" key="6">
    <source>
        <dbReference type="ARBA" id="ARBA00022519"/>
    </source>
</evidence>
<dbReference type="GO" id="GO:0042802">
    <property type="term" value="F:identical protein binding"/>
    <property type="evidence" value="ECO:0007669"/>
    <property type="project" value="UniProtKB-ARBA"/>
</dbReference>
<dbReference type="EMBL" id="CP019070">
    <property type="protein sequence ID" value="APW66236.1"/>
    <property type="molecule type" value="Genomic_DNA"/>
</dbReference>
<keyword evidence="10" id="KW-0418">Kinase</keyword>
<organism evidence="21 22">
    <name type="scientific">Poseidonibacter parvus</name>
    <dbReference type="NCBI Taxonomy" id="1850254"/>
    <lineage>
        <taxon>Bacteria</taxon>
        <taxon>Pseudomonadati</taxon>
        <taxon>Campylobacterota</taxon>
        <taxon>Epsilonproteobacteria</taxon>
        <taxon>Campylobacterales</taxon>
        <taxon>Arcobacteraceae</taxon>
        <taxon>Poseidonibacter</taxon>
    </lineage>
</organism>
<dbReference type="Pfam" id="PF13614">
    <property type="entry name" value="AAA_31"/>
    <property type="match status" value="1"/>
</dbReference>
<dbReference type="InterPro" id="IPR032807">
    <property type="entry name" value="GNVR"/>
</dbReference>
<evidence type="ECO:0000256" key="7">
    <source>
        <dbReference type="ARBA" id="ARBA00022679"/>
    </source>
</evidence>
<keyword evidence="7" id="KW-0808">Transferase</keyword>
<keyword evidence="6" id="KW-0997">Cell inner membrane</keyword>
<sequence length="783" mass="89196">MSNIINVQQNDEIDLKQVFKIISRYKYIILLLAIVFTIATAVFAYTKPNIYASSATIEMQEEQRGYNSADALKQAFTGGGINVQNQIEILKSRFLAEKALKSLDLNTRYFTTKNYRKHEFYQNSPFVVGTKVLDNIIYGKKFILTPINEDTFNLKILPTSKYSKKGILALLGVSPLKEYDLISYDKNHKYGEDINTEWFEIKINQISQMENETYSFQFIHPSIAADVFYSGLNVSQVSELASVLRISIQDTVSTRAKDLLNSLFKAYLDEEVKRKSEVANLSLAFIDKQLEDINQRLKISENKLEVYKESNDVISLPEKATATAKNITEYEAKLQEIIIEENILKNLQQYIVSNTNLSGLTVGSIQFADPALAALITKLHELSTQKESVLIDYTELHPDVEKLSKTIASLRRSIKASLKSNLRQLNQRKKSMNRLISKYTKSLETLPKQERELTRLSRHFNVNEKVYSFLLEKRAETAILKSSTISNGRILDEALNYPQPIKPKRMLIVLVGMILGIIFGLAYAFIKEFLNDTIKNTEEIERLSSIPIYGVIPLNKNKKIANIFFEAFRSIRTNLQFLPQHEKSRVITITSSVSGEGKTNTAAKLAEVIAKSNKKVIILDLDLRKASVHNEFNIPNNIGFSNYLTKQNTLEEVIKKTSEENIDIITTGVLPPNPSELILMDETKDTIELLKQTYDYVIIDTPPVGLVTDALILMNYTDITFFIVRANYTRKEFIKNLDRLSKEHSHNHIGMILNGVEIGDKYGYGYGVSYGYGYGNDKYYKGR</sequence>
<keyword evidence="11" id="KW-0067">ATP-binding</keyword>
<dbReference type="GO" id="GO:0004715">
    <property type="term" value="F:non-membrane spanning protein tyrosine kinase activity"/>
    <property type="evidence" value="ECO:0007669"/>
    <property type="project" value="UniProtKB-EC"/>
</dbReference>
<evidence type="ECO:0000259" key="18">
    <source>
        <dbReference type="Pfam" id="PF02706"/>
    </source>
</evidence>
<dbReference type="Pfam" id="PF02706">
    <property type="entry name" value="Wzz"/>
    <property type="match status" value="1"/>
</dbReference>
<dbReference type="SUPFAM" id="SSF52540">
    <property type="entry name" value="P-loop containing nucleoside triphosphate hydrolases"/>
    <property type="match status" value="1"/>
</dbReference>
<dbReference type="InterPro" id="IPR050445">
    <property type="entry name" value="Bact_polysacc_biosynth/exp"/>
</dbReference>
<protein>
    <recommendedName>
        <fullName evidence="4">non-specific protein-tyrosine kinase</fullName>
        <ecNumber evidence="4">2.7.10.2</ecNumber>
    </recommendedName>
</protein>
<dbReference type="RefSeq" id="WP_076087767.1">
    <property type="nucleotide sequence ID" value="NZ_CP019070.1"/>
</dbReference>
<dbReference type="GO" id="GO:0005524">
    <property type="term" value="F:ATP binding"/>
    <property type="evidence" value="ECO:0007669"/>
    <property type="project" value="UniProtKB-KW"/>
</dbReference>
<accession>A0A1P8KNX7</accession>
<keyword evidence="12 17" id="KW-1133">Transmembrane helix</keyword>
<keyword evidence="16" id="KW-0175">Coiled coil</keyword>
<dbReference type="FunFam" id="3.40.50.300:FF:000527">
    <property type="entry name" value="Tyrosine-protein kinase etk"/>
    <property type="match status" value="1"/>
</dbReference>
<comment type="catalytic activity">
    <reaction evidence="15">
        <text>L-tyrosyl-[protein] + ATP = O-phospho-L-tyrosyl-[protein] + ADP + H(+)</text>
        <dbReference type="Rhea" id="RHEA:10596"/>
        <dbReference type="Rhea" id="RHEA-COMP:10136"/>
        <dbReference type="Rhea" id="RHEA-COMP:20101"/>
        <dbReference type="ChEBI" id="CHEBI:15378"/>
        <dbReference type="ChEBI" id="CHEBI:30616"/>
        <dbReference type="ChEBI" id="CHEBI:46858"/>
        <dbReference type="ChEBI" id="CHEBI:61978"/>
        <dbReference type="ChEBI" id="CHEBI:456216"/>
        <dbReference type="EC" id="2.7.10.2"/>
    </reaction>
</comment>
<evidence type="ECO:0000256" key="1">
    <source>
        <dbReference type="ARBA" id="ARBA00004429"/>
    </source>
</evidence>
<evidence type="ECO:0000256" key="12">
    <source>
        <dbReference type="ARBA" id="ARBA00022989"/>
    </source>
</evidence>
<evidence type="ECO:0000313" key="21">
    <source>
        <dbReference type="EMBL" id="APW66236.1"/>
    </source>
</evidence>
<evidence type="ECO:0000256" key="16">
    <source>
        <dbReference type="SAM" id="Coils"/>
    </source>
</evidence>
<evidence type="ECO:0000256" key="17">
    <source>
        <dbReference type="SAM" id="Phobius"/>
    </source>
</evidence>
<dbReference type="KEGG" id="alp:LPB137_10455"/>
<dbReference type="Proteomes" id="UP000186074">
    <property type="component" value="Chromosome"/>
</dbReference>
<feature type="domain" description="Polysaccharide chain length determinant N-terminal" evidence="18">
    <location>
        <begin position="11"/>
        <end position="102"/>
    </location>
</feature>
<dbReference type="NCBIfam" id="TIGR01007">
    <property type="entry name" value="eps_fam"/>
    <property type="match status" value="1"/>
</dbReference>
<dbReference type="Gene3D" id="3.40.50.300">
    <property type="entry name" value="P-loop containing nucleotide triphosphate hydrolases"/>
    <property type="match status" value="1"/>
</dbReference>
<comment type="similarity">
    <text evidence="2">Belongs to the CpsD/CapB family.</text>
</comment>
<dbReference type="AlphaFoldDB" id="A0A1P8KNX7"/>
<dbReference type="InterPro" id="IPR003856">
    <property type="entry name" value="LPS_length_determ_N"/>
</dbReference>
<keyword evidence="5" id="KW-1003">Cell membrane</keyword>
<feature type="transmembrane region" description="Helical" evidence="17">
    <location>
        <begin position="506"/>
        <end position="526"/>
    </location>
</feature>
<keyword evidence="13 17" id="KW-0472">Membrane</keyword>
<evidence type="ECO:0000256" key="3">
    <source>
        <dbReference type="ARBA" id="ARBA00008883"/>
    </source>
</evidence>
<evidence type="ECO:0000256" key="4">
    <source>
        <dbReference type="ARBA" id="ARBA00011903"/>
    </source>
</evidence>
<comment type="similarity">
    <text evidence="3">Belongs to the etk/wzc family.</text>
</comment>
<evidence type="ECO:0000259" key="19">
    <source>
        <dbReference type="Pfam" id="PF13614"/>
    </source>
</evidence>
<dbReference type="CDD" id="cd05387">
    <property type="entry name" value="BY-kinase"/>
    <property type="match status" value="1"/>
</dbReference>
<evidence type="ECO:0000256" key="11">
    <source>
        <dbReference type="ARBA" id="ARBA00022840"/>
    </source>
</evidence>
<feature type="coiled-coil region" evidence="16">
    <location>
        <begin position="415"/>
        <end position="442"/>
    </location>
</feature>
<gene>
    <name evidence="21" type="ORF">LPB137_10455</name>
</gene>
<dbReference type="InterPro" id="IPR005702">
    <property type="entry name" value="Wzc-like_C"/>
</dbReference>
<dbReference type="GO" id="GO:0005886">
    <property type="term" value="C:plasma membrane"/>
    <property type="evidence" value="ECO:0007669"/>
    <property type="project" value="UniProtKB-SubCell"/>
</dbReference>
<keyword evidence="9" id="KW-0547">Nucleotide-binding</keyword>
<evidence type="ECO:0000259" key="20">
    <source>
        <dbReference type="Pfam" id="PF13807"/>
    </source>
</evidence>
<evidence type="ECO:0000256" key="13">
    <source>
        <dbReference type="ARBA" id="ARBA00023136"/>
    </source>
</evidence>
<proteinExistence type="inferred from homology"/>
<dbReference type="InterPro" id="IPR027417">
    <property type="entry name" value="P-loop_NTPase"/>
</dbReference>
<evidence type="ECO:0000256" key="9">
    <source>
        <dbReference type="ARBA" id="ARBA00022741"/>
    </source>
</evidence>
<reference evidence="21 22" key="1">
    <citation type="submission" date="2017-01" db="EMBL/GenBank/DDBJ databases">
        <title>Genome sequencing of Arcobacter sp. LPB0137.</title>
        <authorList>
            <person name="Lee G.-W."/>
            <person name="Yi H."/>
        </authorList>
    </citation>
    <scope>NUCLEOTIDE SEQUENCE [LARGE SCALE GENOMIC DNA]</scope>
    <source>
        <strain evidence="21 22">LPB0137</strain>
    </source>
</reference>
<keyword evidence="8 17" id="KW-0812">Transmembrane</keyword>
<evidence type="ECO:0000256" key="14">
    <source>
        <dbReference type="ARBA" id="ARBA00023137"/>
    </source>
</evidence>
<evidence type="ECO:0000256" key="5">
    <source>
        <dbReference type="ARBA" id="ARBA00022475"/>
    </source>
</evidence>
<keyword evidence="22" id="KW-1185">Reference proteome</keyword>
<evidence type="ECO:0000256" key="15">
    <source>
        <dbReference type="ARBA" id="ARBA00051245"/>
    </source>
</evidence>
<feature type="domain" description="AAA" evidence="19">
    <location>
        <begin position="585"/>
        <end position="716"/>
    </location>
</feature>
<feature type="transmembrane region" description="Helical" evidence="17">
    <location>
        <begin position="25"/>
        <end position="45"/>
    </location>
</feature>
<evidence type="ECO:0000256" key="2">
    <source>
        <dbReference type="ARBA" id="ARBA00007316"/>
    </source>
</evidence>
<evidence type="ECO:0000256" key="10">
    <source>
        <dbReference type="ARBA" id="ARBA00022777"/>
    </source>
</evidence>
<evidence type="ECO:0000313" key="22">
    <source>
        <dbReference type="Proteomes" id="UP000186074"/>
    </source>
</evidence>
<name>A0A1P8KNX7_9BACT</name>
<dbReference type="STRING" id="1850254.LPB137_10455"/>
<feature type="coiled-coil region" evidence="16">
    <location>
        <begin position="283"/>
        <end position="310"/>
    </location>
</feature>
<dbReference type="PANTHER" id="PTHR32309:SF13">
    <property type="entry name" value="FERRIC ENTEROBACTIN TRANSPORT PROTEIN FEPE"/>
    <property type="match status" value="1"/>
</dbReference>
<feature type="domain" description="Tyrosine-protein kinase G-rich" evidence="20">
    <location>
        <begin position="450"/>
        <end position="528"/>
    </location>
</feature>